<dbReference type="EMBL" id="CM023475">
    <property type="protein sequence ID" value="KAH7945254.1"/>
    <property type="molecule type" value="Genomic_DNA"/>
</dbReference>
<keyword evidence="2" id="KW-1185">Reference proteome</keyword>
<evidence type="ECO:0000313" key="2">
    <source>
        <dbReference type="Proteomes" id="UP000821865"/>
    </source>
</evidence>
<organism evidence="1 2">
    <name type="scientific">Dermacentor silvarum</name>
    <name type="common">Tick</name>
    <dbReference type="NCBI Taxonomy" id="543639"/>
    <lineage>
        <taxon>Eukaryota</taxon>
        <taxon>Metazoa</taxon>
        <taxon>Ecdysozoa</taxon>
        <taxon>Arthropoda</taxon>
        <taxon>Chelicerata</taxon>
        <taxon>Arachnida</taxon>
        <taxon>Acari</taxon>
        <taxon>Parasitiformes</taxon>
        <taxon>Ixodida</taxon>
        <taxon>Ixodoidea</taxon>
        <taxon>Ixodidae</taxon>
        <taxon>Rhipicephalinae</taxon>
        <taxon>Dermacentor</taxon>
    </lineage>
</organism>
<accession>A0ACB8CK91</accession>
<sequence length="599" mass="65427">MYLLDKFGLLRDDPRGVGEEEENQEERRSMGILFPQNLTTKYLYVSESFDCFDAIGNGMVQKRMLFIAAICVYIAAVNIHIVPLISTDVGHWCKRPPHSNVSQADWRNAAIPLDASGKPSQCSMYENPEQPDNATTVLCLDWEYEERWPRESAVTTWNMVCSRQSLIAVMIVVQNFGTALCVTVAGYLADRIGRKSVVMPSLVVMLLSTVILCVSTAYPVFAATLFFAAGSNAVAMTVASLILFEVSTHANRPLLNVFASTFGVLSSDLSMAILERAELDWQLRLALFLLPALLVLPAFCFIDESPRWLVAKSKLPEAKNIMLAAAEVNHFPLSNTMCLLERLKADIDGPFGEPTSAEAAMLGKSAIRKHAVIIFTCTFTTLFGYYSTIISPIWEDDPALHWFAFGAAVLAYAATNVLIRKVTMLSTIAGLFGLLFGLHCLLSIAIVGAPVIVSKVLLVVTKVLYVVTAIIVPCYSLELFPTAVRGLTTCCGFGCGVFGAASAAMVLLLNLEGRYDIAFALPALLLFGSLLAMCSLPRTTTVECAKTTVSSNTATPNTKQDVELMKKTLAMTMTPGQTTRKSRARLGVKQVARDRRCSR</sequence>
<protein>
    <submittedName>
        <fullName evidence="1">Uncharacterized protein</fullName>
    </submittedName>
</protein>
<evidence type="ECO:0000313" key="1">
    <source>
        <dbReference type="EMBL" id="KAH7945254.1"/>
    </source>
</evidence>
<comment type="caution">
    <text evidence="1">The sequence shown here is derived from an EMBL/GenBank/DDBJ whole genome shotgun (WGS) entry which is preliminary data.</text>
</comment>
<name>A0ACB8CK91_DERSI</name>
<dbReference type="Proteomes" id="UP000821865">
    <property type="component" value="Chromosome 6"/>
</dbReference>
<reference evidence="1" key="1">
    <citation type="submission" date="2020-05" db="EMBL/GenBank/DDBJ databases">
        <title>Large-scale comparative analyses of tick genomes elucidate their genetic diversity and vector capacities.</title>
        <authorList>
            <person name="Jia N."/>
            <person name="Wang J."/>
            <person name="Shi W."/>
            <person name="Du L."/>
            <person name="Sun Y."/>
            <person name="Zhan W."/>
            <person name="Jiang J."/>
            <person name="Wang Q."/>
            <person name="Zhang B."/>
            <person name="Ji P."/>
            <person name="Sakyi L.B."/>
            <person name="Cui X."/>
            <person name="Yuan T."/>
            <person name="Jiang B."/>
            <person name="Yang W."/>
            <person name="Lam T.T.-Y."/>
            <person name="Chang Q."/>
            <person name="Ding S."/>
            <person name="Wang X."/>
            <person name="Zhu J."/>
            <person name="Ruan X."/>
            <person name="Zhao L."/>
            <person name="Wei J."/>
            <person name="Que T."/>
            <person name="Du C."/>
            <person name="Cheng J."/>
            <person name="Dai P."/>
            <person name="Han X."/>
            <person name="Huang E."/>
            <person name="Gao Y."/>
            <person name="Liu J."/>
            <person name="Shao H."/>
            <person name="Ye R."/>
            <person name="Li L."/>
            <person name="Wei W."/>
            <person name="Wang X."/>
            <person name="Wang C."/>
            <person name="Yang T."/>
            <person name="Huo Q."/>
            <person name="Li W."/>
            <person name="Guo W."/>
            <person name="Chen H."/>
            <person name="Zhou L."/>
            <person name="Ni X."/>
            <person name="Tian J."/>
            <person name="Zhou Y."/>
            <person name="Sheng Y."/>
            <person name="Liu T."/>
            <person name="Pan Y."/>
            <person name="Xia L."/>
            <person name="Li J."/>
            <person name="Zhao F."/>
            <person name="Cao W."/>
        </authorList>
    </citation>
    <scope>NUCLEOTIDE SEQUENCE</scope>
    <source>
        <strain evidence="1">Dsil-2018</strain>
    </source>
</reference>
<proteinExistence type="predicted"/>
<gene>
    <name evidence="1" type="ORF">HPB49_008667</name>
</gene>